<organism evidence="2 3">
    <name type="scientific">Sedimentitalea todarodis</name>
    <dbReference type="NCBI Taxonomy" id="1631240"/>
    <lineage>
        <taxon>Bacteria</taxon>
        <taxon>Pseudomonadati</taxon>
        <taxon>Pseudomonadota</taxon>
        <taxon>Alphaproteobacteria</taxon>
        <taxon>Rhodobacterales</taxon>
        <taxon>Paracoccaceae</taxon>
        <taxon>Sedimentitalea</taxon>
    </lineage>
</organism>
<dbReference type="Gene3D" id="3.30.160.660">
    <property type="match status" value="1"/>
</dbReference>
<dbReference type="Proteomes" id="UP001255416">
    <property type="component" value="Unassembled WGS sequence"/>
</dbReference>
<protein>
    <submittedName>
        <fullName evidence="2">YcaO-like family protein</fullName>
    </submittedName>
</protein>
<dbReference type="EMBL" id="JASMWN010000006">
    <property type="protein sequence ID" value="MDU9004220.1"/>
    <property type="molecule type" value="Genomic_DNA"/>
</dbReference>
<dbReference type="PANTHER" id="PTHR37809:SF1">
    <property type="entry name" value="RIBOSOMAL PROTEIN S12 METHYLTHIOTRANSFERASE ACCESSORY FACTOR YCAO"/>
    <property type="match status" value="1"/>
</dbReference>
<dbReference type="Pfam" id="PF02624">
    <property type="entry name" value="YcaO"/>
    <property type="match status" value="1"/>
</dbReference>
<feature type="domain" description="YcaO" evidence="1">
    <location>
        <begin position="54"/>
        <end position="392"/>
    </location>
</feature>
<dbReference type="Gene3D" id="3.30.40.250">
    <property type="match status" value="1"/>
</dbReference>
<proteinExistence type="predicted"/>
<dbReference type="PROSITE" id="PS51664">
    <property type="entry name" value="YCAO"/>
    <property type="match status" value="1"/>
</dbReference>
<dbReference type="InterPro" id="IPR003776">
    <property type="entry name" value="YcaO-like_dom"/>
</dbReference>
<dbReference type="Gene3D" id="3.30.1330.230">
    <property type="match status" value="1"/>
</dbReference>
<keyword evidence="3" id="KW-1185">Reference proteome</keyword>
<gene>
    <name evidence="2" type="ORF">QO231_10180</name>
</gene>
<dbReference type="RefSeq" id="WP_316775750.1">
    <property type="nucleotide sequence ID" value="NZ_JASMWN010000006.1"/>
</dbReference>
<evidence type="ECO:0000259" key="1">
    <source>
        <dbReference type="PROSITE" id="PS51664"/>
    </source>
</evidence>
<comment type="caution">
    <text evidence="2">The sequence shown here is derived from an EMBL/GenBank/DDBJ whole genome shotgun (WGS) entry which is preliminary data.</text>
</comment>
<name>A0ABU3VDH1_9RHOB</name>
<accession>A0ABU3VDH1</accession>
<evidence type="ECO:0000313" key="2">
    <source>
        <dbReference type="EMBL" id="MDU9004220.1"/>
    </source>
</evidence>
<evidence type="ECO:0000313" key="3">
    <source>
        <dbReference type="Proteomes" id="UP001255416"/>
    </source>
</evidence>
<dbReference type="PANTHER" id="PTHR37809">
    <property type="entry name" value="RIBOSOMAL PROTEIN S12 METHYLTHIOTRANSFERASE ACCESSORY FACTOR YCAO"/>
    <property type="match status" value="1"/>
</dbReference>
<reference evidence="3" key="1">
    <citation type="submission" date="2023-05" db="EMBL/GenBank/DDBJ databases">
        <title>Sedimentitalea sp. nov. JM2-8.</title>
        <authorList>
            <person name="Huang J."/>
        </authorList>
    </citation>
    <scope>NUCLEOTIDE SEQUENCE [LARGE SCALE GENOMIC DNA]</scope>
    <source>
        <strain evidence="3">KHS03</strain>
    </source>
</reference>
<sequence>MNYCELIDHFDLISVTREGDPCHFAFCVPNQRAYARWPDFPRAARPDSGRAAAGRGVDAAQCEASALGEAIELACTCEWGDEALIMATLDELGSAAVSPDALNGFSSRQLAERETWNVSPFAALDWRPRPLDASRPTQWLSATRTSGETCLVPADFVLVGRREPGDQDAVSIATTSGCASGATPESAKQRALLELIERDAVGQWWYQHIPRPDSPLGSLDLPATVSRYLEERARQTMVLDLTTELGVPVMAALSCRPDGKALALGFGCDLSRARAGCSAIVEMFQTEIGLGQRAQRDDPLLGIWMREATRDNLAILGAAMTPPPQQPVDLNDVVARLARHGKNCAFVDLSRADFGKHVFRAIVPEMWSDKPRFAGFERSGLTAPRNSLPLLV</sequence>